<evidence type="ECO:0000256" key="1">
    <source>
        <dbReference type="PROSITE-ProRule" id="PRU00047"/>
    </source>
</evidence>
<dbReference type="InterPro" id="IPR012337">
    <property type="entry name" value="RNaseH-like_sf"/>
</dbReference>
<protein>
    <submittedName>
        <fullName evidence="5">Retrovirus-related Pol polyprotein from transposon TNT 1-94</fullName>
    </submittedName>
</protein>
<evidence type="ECO:0000259" key="4">
    <source>
        <dbReference type="PROSITE" id="PS50994"/>
    </source>
</evidence>
<organism evidence="5 6">
    <name type="scientific">Araneus ventricosus</name>
    <name type="common">Orbweaver spider</name>
    <name type="synonym">Epeira ventricosa</name>
    <dbReference type="NCBI Taxonomy" id="182803"/>
    <lineage>
        <taxon>Eukaryota</taxon>
        <taxon>Metazoa</taxon>
        <taxon>Ecdysozoa</taxon>
        <taxon>Arthropoda</taxon>
        <taxon>Chelicerata</taxon>
        <taxon>Arachnida</taxon>
        <taxon>Araneae</taxon>
        <taxon>Araneomorphae</taxon>
        <taxon>Entelegynae</taxon>
        <taxon>Araneoidea</taxon>
        <taxon>Araneidae</taxon>
        <taxon>Araneus</taxon>
    </lineage>
</organism>
<dbReference type="InterPro" id="IPR036875">
    <property type="entry name" value="Znf_CCHC_sf"/>
</dbReference>
<evidence type="ECO:0000313" key="6">
    <source>
        <dbReference type="Proteomes" id="UP000499080"/>
    </source>
</evidence>
<comment type="caution">
    <text evidence="5">The sequence shown here is derived from an EMBL/GenBank/DDBJ whole genome shotgun (WGS) entry which is preliminary data.</text>
</comment>
<dbReference type="PROSITE" id="PS50994">
    <property type="entry name" value="INTEGRASE"/>
    <property type="match status" value="1"/>
</dbReference>
<sequence>IQLELVAEESRLQVRESDNNEEHIEAHSISSPKSLVCFHCKRCGHFRNKCPELQKKVPSVLSGFDRIPSTSQDCGRSLPDTSPPNPSSNNQRRRRRTKIQNTNPSSHDEKMTVAVEGVTIPIEGKGIVNLRFGHRILKFGEVIHSSKLNRNLISGPRLDKKGVVFEGGKGELCVKENGQLLFKAFLRDGLYEVNRNILNRKRVGFSANSVQKLDARLWHSRLAHIGSHTIQNTVKNKGVRGLKGYVDSNLNCEVCKLYKHRRTSFKATNFVRSKAPNDLIFMDTWGPIKVTGRNGERYYLSIIDDFSKKTSVYPLREKSEVFRVFKNHVSRAERFIGIKVKCIRTDNVSEFTNDNFKTFCADNGIKHEFPNIYTPEQNGVAERYNQTALDCSR</sequence>
<dbReference type="SUPFAM" id="SSF57756">
    <property type="entry name" value="Retrovirus zinc finger-like domains"/>
    <property type="match status" value="1"/>
</dbReference>
<feature type="non-terminal residue" evidence="5">
    <location>
        <position position="393"/>
    </location>
</feature>
<dbReference type="InterPro" id="IPR001584">
    <property type="entry name" value="Integrase_cat-core"/>
</dbReference>
<gene>
    <name evidence="5" type="primary">POLX_876</name>
    <name evidence="5" type="ORF">AVEN_197061_1</name>
</gene>
<dbReference type="InterPro" id="IPR039537">
    <property type="entry name" value="Retrotran_Ty1/copia-like"/>
</dbReference>
<feature type="domain" description="Integrase catalytic" evidence="4">
    <location>
        <begin position="272"/>
        <end position="393"/>
    </location>
</feature>
<keyword evidence="1" id="KW-0862">Zinc</keyword>
<dbReference type="GO" id="GO:0015074">
    <property type="term" value="P:DNA integration"/>
    <property type="evidence" value="ECO:0007669"/>
    <property type="project" value="InterPro"/>
</dbReference>
<proteinExistence type="predicted"/>
<dbReference type="Proteomes" id="UP000499080">
    <property type="component" value="Unassembled WGS sequence"/>
</dbReference>
<name>A0A4Y2I7G4_ARAVE</name>
<dbReference type="InterPro" id="IPR036397">
    <property type="entry name" value="RNaseH_sf"/>
</dbReference>
<dbReference type="EMBL" id="BGPR01261579">
    <property type="protein sequence ID" value="GBM73066.1"/>
    <property type="molecule type" value="Genomic_DNA"/>
</dbReference>
<accession>A0A4Y2I7G4</accession>
<dbReference type="SUPFAM" id="SSF53098">
    <property type="entry name" value="Ribonuclease H-like"/>
    <property type="match status" value="1"/>
</dbReference>
<dbReference type="InterPro" id="IPR001878">
    <property type="entry name" value="Znf_CCHC"/>
</dbReference>
<evidence type="ECO:0000256" key="2">
    <source>
        <dbReference type="SAM" id="MobiDB-lite"/>
    </source>
</evidence>
<evidence type="ECO:0000259" key="3">
    <source>
        <dbReference type="PROSITE" id="PS50158"/>
    </source>
</evidence>
<dbReference type="PANTHER" id="PTHR42648">
    <property type="entry name" value="TRANSPOSASE, PUTATIVE-RELATED"/>
    <property type="match status" value="1"/>
</dbReference>
<dbReference type="Pfam" id="PF13976">
    <property type="entry name" value="gag_pre-integrs"/>
    <property type="match status" value="1"/>
</dbReference>
<evidence type="ECO:0000313" key="5">
    <source>
        <dbReference type="EMBL" id="GBM73066.1"/>
    </source>
</evidence>
<dbReference type="Pfam" id="PF00665">
    <property type="entry name" value="rve"/>
    <property type="match status" value="1"/>
</dbReference>
<dbReference type="GO" id="GO:0008270">
    <property type="term" value="F:zinc ion binding"/>
    <property type="evidence" value="ECO:0007669"/>
    <property type="project" value="UniProtKB-KW"/>
</dbReference>
<dbReference type="PANTHER" id="PTHR42648:SF21">
    <property type="entry name" value="CYSTEINE-RICH RLK (RECEPTOR-LIKE PROTEIN KINASE) 8"/>
    <property type="match status" value="1"/>
</dbReference>
<feature type="region of interest" description="Disordered" evidence="2">
    <location>
        <begin position="61"/>
        <end position="110"/>
    </location>
</feature>
<keyword evidence="1" id="KW-0863">Zinc-finger</keyword>
<dbReference type="GO" id="GO:0003676">
    <property type="term" value="F:nucleic acid binding"/>
    <property type="evidence" value="ECO:0007669"/>
    <property type="project" value="InterPro"/>
</dbReference>
<dbReference type="AlphaFoldDB" id="A0A4Y2I7G4"/>
<keyword evidence="6" id="KW-1185">Reference proteome</keyword>
<feature type="domain" description="CCHC-type" evidence="3">
    <location>
        <begin position="37"/>
        <end position="52"/>
    </location>
</feature>
<dbReference type="OrthoDB" id="413361at2759"/>
<dbReference type="Gene3D" id="3.30.420.10">
    <property type="entry name" value="Ribonuclease H-like superfamily/Ribonuclease H"/>
    <property type="match status" value="1"/>
</dbReference>
<keyword evidence="1" id="KW-0479">Metal-binding</keyword>
<reference evidence="5 6" key="1">
    <citation type="journal article" date="2019" name="Sci. Rep.">
        <title>Orb-weaving spider Araneus ventricosus genome elucidates the spidroin gene catalogue.</title>
        <authorList>
            <person name="Kono N."/>
            <person name="Nakamura H."/>
            <person name="Ohtoshi R."/>
            <person name="Moran D.A.P."/>
            <person name="Shinohara A."/>
            <person name="Yoshida Y."/>
            <person name="Fujiwara M."/>
            <person name="Mori M."/>
            <person name="Tomita M."/>
            <person name="Arakawa K."/>
        </authorList>
    </citation>
    <scope>NUCLEOTIDE SEQUENCE [LARGE SCALE GENOMIC DNA]</scope>
</reference>
<dbReference type="PROSITE" id="PS50158">
    <property type="entry name" value="ZF_CCHC"/>
    <property type="match status" value="1"/>
</dbReference>
<dbReference type="InterPro" id="IPR025724">
    <property type="entry name" value="GAG-pre-integrase_dom"/>
</dbReference>
<feature type="non-terminal residue" evidence="5">
    <location>
        <position position="1"/>
    </location>
</feature>